<dbReference type="SUPFAM" id="SSF53474">
    <property type="entry name" value="alpha/beta-Hydrolases"/>
    <property type="match status" value="1"/>
</dbReference>
<evidence type="ECO:0000256" key="2">
    <source>
        <dbReference type="SAM" id="SignalP"/>
    </source>
</evidence>
<feature type="domain" description="Peptidase S9 prolyl oligopeptidase catalytic" evidence="3">
    <location>
        <begin position="433"/>
        <end position="632"/>
    </location>
</feature>
<proteinExistence type="predicted"/>
<dbReference type="SUPFAM" id="SSF82171">
    <property type="entry name" value="DPP6 N-terminal domain-like"/>
    <property type="match status" value="1"/>
</dbReference>
<keyword evidence="1" id="KW-0378">Hydrolase</keyword>
<gene>
    <name evidence="4" type="ORF">GCM10023333_04550</name>
</gene>
<evidence type="ECO:0000256" key="1">
    <source>
        <dbReference type="ARBA" id="ARBA00022801"/>
    </source>
</evidence>
<evidence type="ECO:0000259" key="3">
    <source>
        <dbReference type="Pfam" id="PF00326"/>
    </source>
</evidence>
<name>A0ABP9EDG6_9GAMM</name>
<feature type="signal peptide" evidence="2">
    <location>
        <begin position="1"/>
        <end position="18"/>
    </location>
</feature>
<keyword evidence="5" id="KW-1185">Reference proteome</keyword>
<dbReference type="RefSeq" id="WP_345332975.1">
    <property type="nucleotide sequence ID" value="NZ_BAABJZ010000006.1"/>
</dbReference>
<dbReference type="InterPro" id="IPR001375">
    <property type="entry name" value="Peptidase_S9_cat"/>
</dbReference>
<comment type="caution">
    <text evidence="4">The sequence shown here is derived from an EMBL/GenBank/DDBJ whole genome shotgun (WGS) entry which is preliminary data.</text>
</comment>
<dbReference type="InterPro" id="IPR029058">
    <property type="entry name" value="AB_hydrolase_fold"/>
</dbReference>
<dbReference type="Proteomes" id="UP001499988">
    <property type="component" value="Unassembled WGS sequence"/>
</dbReference>
<dbReference type="PANTHER" id="PTHR42776:SF27">
    <property type="entry name" value="DIPEPTIDYL PEPTIDASE FAMILY MEMBER 6"/>
    <property type="match status" value="1"/>
</dbReference>
<sequence length="634" mass="71479">MALCCLLPCSLMAQSSVADFVSLPNYSQLQLSPSGQYLSALRLYGDDQVLVVTDLKARETQGVLRVDNLQNKLNWYHWASDDTLLFSVETIRRDNDARYAIRRLQKMTLGKDSRPRPVVRLRDTHGQIGLVHTPQFTDRVIDFLPDDPDHVLLALDLDTPNLPAIYQVNIHNGREKRLQPARDGYDRWWTDRQHRIRLGYGRNKKQEYYRLNDIDGDGHRTLWDNDPEFKRSLSILGFGLDPNELYISAPHEKRRAVFKVDLTSESLERTLVLSDPQYNLYGSLLYSPVSGEAVGLSAPDRVHGTRYWSKEYLSLQRALDKALPDDNNALIAFSADQQKYILKSRTRISPGDYYLGDRSKGSLDYIGSELPGVTDANFAGHQRTQFETLEGRVFDGYLTLPIGYDGKRPLPTLLLPFNGPASSVPGSYDKWSALLASRGFAVYQPDLSFQISDGSHTTGRLLGERGEQLQHELIDIMDYLIETGVADPKQICLIGRGNSALLNLLTAAQYPDRVHCTASFGAITDIPMLRSQSESFVNGDIVRRNLDHSKPRHRSHSPVNLADKLSQPQLLVHGTDDRIATIEHSERLHQALLRAKQPVELVTLEASDTALENQTHRVQAMSALVAFLEKNLTL</sequence>
<dbReference type="Pfam" id="PF00326">
    <property type="entry name" value="Peptidase_S9"/>
    <property type="match status" value="1"/>
</dbReference>
<reference evidence="5" key="1">
    <citation type="journal article" date="2019" name="Int. J. Syst. Evol. Microbiol.">
        <title>The Global Catalogue of Microorganisms (GCM) 10K type strain sequencing project: providing services to taxonomists for standard genome sequencing and annotation.</title>
        <authorList>
            <consortium name="The Broad Institute Genomics Platform"/>
            <consortium name="The Broad Institute Genome Sequencing Center for Infectious Disease"/>
            <person name="Wu L."/>
            <person name="Ma J."/>
        </authorList>
    </citation>
    <scope>NUCLEOTIDE SEQUENCE [LARGE SCALE GENOMIC DNA]</scope>
    <source>
        <strain evidence="5">JCM 18401</strain>
    </source>
</reference>
<dbReference type="Gene3D" id="3.40.50.1820">
    <property type="entry name" value="alpha/beta hydrolase"/>
    <property type="match status" value="1"/>
</dbReference>
<keyword evidence="2" id="KW-0732">Signal</keyword>
<evidence type="ECO:0000313" key="5">
    <source>
        <dbReference type="Proteomes" id="UP001499988"/>
    </source>
</evidence>
<evidence type="ECO:0000313" key="4">
    <source>
        <dbReference type="EMBL" id="GAA4874626.1"/>
    </source>
</evidence>
<protein>
    <submittedName>
        <fullName evidence="4">S9 family peptidase</fullName>
    </submittedName>
</protein>
<dbReference type="PANTHER" id="PTHR42776">
    <property type="entry name" value="SERINE PEPTIDASE S9 FAMILY MEMBER"/>
    <property type="match status" value="1"/>
</dbReference>
<organism evidence="4 5">
    <name type="scientific">Ferrimonas pelagia</name>
    <dbReference type="NCBI Taxonomy" id="1177826"/>
    <lineage>
        <taxon>Bacteria</taxon>
        <taxon>Pseudomonadati</taxon>
        <taxon>Pseudomonadota</taxon>
        <taxon>Gammaproteobacteria</taxon>
        <taxon>Alteromonadales</taxon>
        <taxon>Ferrimonadaceae</taxon>
        <taxon>Ferrimonas</taxon>
    </lineage>
</organism>
<accession>A0ABP9EDG6</accession>
<dbReference type="EMBL" id="BAABJZ010000006">
    <property type="protein sequence ID" value="GAA4874626.1"/>
    <property type="molecule type" value="Genomic_DNA"/>
</dbReference>
<feature type="chain" id="PRO_5045356190" evidence="2">
    <location>
        <begin position="19"/>
        <end position="634"/>
    </location>
</feature>